<dbReference type="InterPro" id="IPR013815">
    <property type="entry name" value="ATP_grasp_subdomain_1"/>
</dbReference>
<sequence length="303" mass="33456">MYSTKRLYEEAEKCGWDVKILDPLGLTIVVDRDGGKIFNRGWPVECEAVIPRIGYSITRRGVAIVRQFEREGTIVLNKSIGITQSRDKLLACQLMSDNEIPVPITAHVGSWKDTARAVSRVGGTPCVIKSTEGTHGYGVFLAKSDQQARQLVYQMLERNMRPLVQEYIKESHGQDIRVLVVGGEVVASMKRKANGSEFRSNFHLGGSVQKIEINEEQKKIACLAASAMGLDLAGVDMLLSSRGPLILEVNSSPGLEGIETSTGVNIAGEVAKYLNLKYQKNITKKEVNSIEEENKRDQETGVY</sequence>
<proteinExistence type="predicted"/>
<dbReference type="Pfam" id="PF08443">
    <property type="entry name" value="RimK"/>
    <property type="match status" value="1"/>
</dbReference>
<dbReference type="GO" id="GO:0005737">
    <property type="term" value="C:cytoplasm"/>
    <property type="evidence" value="ECO:0007669"/>
    <property type="project" value="TreeGrafter"/>
</dbReference>
<dbReference type="SUPFAM" id="SSF56059">
    <property type="entry name" value="Glutathione synthetase ATP-binding domain-like"/>
    <property type="match status" value="1"/>
</dbReference>
<organism evidence="12">
    <name type="scientific">uncultured Poseidoniia archaeon</name>
    <dbReference type="NCBI Taxonomy" id="1697135"/>
    <lineage>
        <taxon>Archaea</taxon>
        <taxon>Methanobacteriati</taxon>
        <taxon>Thermoplasmatota</taxon>
        <taxon>Candidatus Poseidoniia</taxon>
        <taxon>environmental samples</taxon>
    </lineage>
</organism>
<evidence type="ECO:0000256" key="6">
    <source>
        <dbReference type="ARBA" id="ARBA00022840"/>
    </source>
</evidence>
<keyword evidence="3" id="KW-0436">Ligase</keyword>
<dbReference type="PANTHER" id="PTHR21621">
    <property type="entry name" value="RIBOSOMAL PROTEIN S6 MODIFICATION PROTEIN"/>
    <property type="match status" value="1"/>
</dbReference>
<feature type="domain" description="ATP-grasp" evidence="11">
    <location>
        <begin position="92"/>
        <end position="275"/>
    </location>
</feature>
<keyword evidence="8" id="KW-0648">Protein biosynthesis</keyword>
<evidence type="ECO:0000256" key="10">
    <source>
        <dbReference type="PROSITE-ProRule" id="PRU00409"/>
    </source>
</evidence>
<keyword evidence="4" id="KW-0479">Metal-binding</keyword>
<dbReference type="PANTHER" id="PTHR21621:SF7">
    <property type="entry name" value="RIBOSOMAL PROTEIN BS6--L-GLUTAMATE LIGASE"/>
    <property type="match status" value="1"/>
</dbReference>
<evidence type="ECO:0000259" key="11">
    <source>
        <dbReference type="PROSITE" id="PS50975"/>
    </source>
</evidence>
<name>A0A1B1TFR3_9ARCH</name>
<keyword evidence="9" id="KW-0464">Manganese</keyword>
<reference evidence="12" key="2">
    <citation type="journal article" date="2015" name="ISME J.">
        <title>A new class of marine Euryarchaeota group II from the Mediterranean deep chlorophyll maximum.</title>
        <authorList>
            <person name="Martin-Cuadrado A.B."/>
            <person name="Garcia-Heredia I."/>
            <person name="Molto A.G."/>
            <person name="Lopez-Ubeda R."/>
            <person name="Kimes N."/>
            <person name="Lopez-Garcia P."/>
            <person name="Moreira D."/>
            <person name="Rodriguez-Valera F."/>
        </authorList>
    </citation>
    <scope>NUCLEOTIDE SEQUENCE</scope>
</reference>
<evidence type="ECO:0000256" key="5">
    <source>
        <dbReference type="ARBA" id="ARBA00022741"/>
    </source>
</evidence>
<comment type="cofactor">
    <cofactor evidence="2">
        <name>Mg(2+)</name>
        <dbReference type="ChEBI" id="CHEBI:18420"/>
    </cofactor>
</comment>
<dbReference type="InterPro" id="IPR004666">
    <property type="entry name" value="Rp_bS6_RimK/Lys_biosynth_LsyX"/>
</dbReference>
<evidence type="ECO:0000256" key="7">
    <source>
        <dbReference type="ARBA" id="ARBA00022842"/>
    </source>
</evidence>
<dbReference type="GO" id="GO:0005524">
    <property type="term" value="F:ATP binding"/>
    <property type="evidence" value="ECO:0007669"/>
    <property type="project" value="UniProtKB-UniRule"/>
</dbReference>
<dbReference type="Gene3D" id="3.30.470.20">
    <property type="entry name" value="ATP-grasp fold, B domain"/>
    <property type="match status" value="1"/>
</dbReference>
<evidence type="ECO:0000256" key="4">
    <source>
        <dbReference type="ARBA" id="ARBA00022723"/>
    </source>
</evidence>
<dbReference type="GO" id="GO:0006412">
    <property type="term" value="P:translation"/>
    <property type="evidence" value="ECO:0007669"/>
    <property type="project" value="UniProtKB-KW"/>
</dbReference>
<dbReference type="NCBIfam" id="TIGR00768">
    <property type="entry name" value="rimK_fam"/>
    <property type="match status" value="1"/>
</dbReference>
<comment type="cofactor">
    <cofactor evidence="1">
        <name>Mn(2+)</name>
        <dbReference type="ChEBI" id="CHEBI:29035"/>
    </cofactor>
</comment>
<dbReference type="GO" id="GO:0018169">
    <property type="term" value="F:ribosomal S6-glutamic acid ligase activity"/>
    <property type="evidence" value="ECO:0007669"/>
    <property type="project" value="TreeGrafter"/>
</dbReference>
<dbReference type="InterPro" id="IPR013651">
    <property type="entry name" value="ATP-grasp_RimK-type"/>
</dbReference>
<evidence type="ECO:0000256" key="1">
    <source>
        <dbReference type="ARBA" id="ARBA00001936"/>
    </source>
</evidence>
<keyword evidence="7" id="KW-0460">Magnesium</keyword>
<dbReference type="AlphaFoldDB" id="A0A1B1TFR3"/>
<dbReference type="PROSITE" id="PS50975">
    <property type="entry name" value="ATP_GRASP"/>
    <property type="match status" value="1"/>
</dbReference>
<dbReference type="EMBL" id="KP211924">
    <property type="protein sequence ID" value="ANV81125.1"/>
    <property type="molecule type" value="Genomic_DNA"/>
</dbReference>
<dbReference type="InterPro" id="IPR041107">
    <property type="entry name" value="Rimk_N"/>
</dbReference>
<dbReference type="InterPro" id="IPR011761">
    <property type="entry name" value="ATP-grasp"/>
</dbReference>
<dbReference type="Pfam" id="PF18030">
    <property type="entry name" value="Rimk_N"/>
    <property type="match status" value="1"/>
</dbReference>
<dbReference type="GO" id="GO:0009432">
    <property type="term" value="P:SOS response"/>
    <property type="evidence" value="ECO:0007669"/>
    <property type="project" value="TreeGrafter"/>
</dbReference>
<evidence type="ECO:0000256" key="2">
    <source>
        <dbReference type="ARBA" id="ARBA00001946"/>
    </source>
</evidence>
<protein>
    <submittedName>
        <fullName evidence="12">Ribosomal protein S6P modification protein (RimK)</fullName>
    </submittedName>
</protein>
<evidence type="ECO:0000256" key="9">
    <source>
        <dbReference type="ARBA" id="ARBA00023211"/>
    </source>
</evidence>
<evidence type="ECO:0000256" key="3">
    <source>
        <dbReference type="ARBA" id="ARBA00022598"/>
    </source>
</evidence>
<evidence type="ECO:0000313" key="12">
    <source>
        <dbReference type="EMBL" id="ANV81125.1"/>
    </source>
</evidence>
<keyword evidence="5 10" id="KW-0547">Nucleotide-binding</keyword>
<dbReference type="Gene3D" id="3.40.50.20">
    <property type="match status" value="1"/>
</dbReference>
<dbReference type="GO" id="GO:0046872">
    <property type="term" value="F:metal ion binding"/>
    <property type="evidence" value="ECO:0007669"/>
    <property type="project" value="UniProtKB-KW"/>
</dbReference>
<accession>A0A1B1TFR3</accession>
<keyword evidence="6 10" id="KW-0067">ATP-binding</keyword>
<evidence type="ECO:0000256" key="8">
    <source>
        <dbReference type="ARBA" id="ARBA00022917"/>
    </source>
</evidence>
<reference evidence="12" key="1">
    <citation type="submission" date="2014-11" db="EMBL/GenBank/DDBJ databases">
        <authorList>
            <person name="Zhu J."/>
            <person name="Qi W."/>
            <person name="Song R."/>
        </authorList>
    </citation>
    <scope>NUCLEOTIDE SEQUENCE</scope>
</reference>
<dbReference type="Gene3D" id="3.30.1490.20">
    <property type="entry name" value="ATP-grasp fold, A domain"/>
    <property type="match status" value="1"/>
</dbReference>